<evidence type="ECO:0000256" key="1">
    <source>
        <dbReference type="ARBA" id="ARBA00004651"/>
    </source>
</evidence>
<feature type="transmembrane region" description="Helical" evidence="9">
    <location>
        <begin position="193"/>
        <end position="212"/>
    </location>
</feature>
<evidence type="ECO:0000256" key="6">
    <source>
        <dbReference type="ARBA" id="ARBA00022989"/>
    </source>
</evidence>
<protein>
    <recommendedName>
        <fullName evidence="9">Apolipoprotein N-acyltransferase</fullName>
        <shortName evidence="9">ALP N-acyltransferase</shortName>
        <ecNumber evidence="9">2.3.1.269</ecNumber>
    </recommendedName>
</protein>
<comment type="pathway">
    <text evidence="9">Protein modification; lipoprotein biosynthesis (N-acyl transfer).</text>
</comment>
<feature type="transmembrane region" description="Helical" evidence="9">
    <location>
        <begin position="490"/>
        <end position="512"/>
    </location>
</feature>
<dbReference type="AlphaFoldDB" id="A0A841J2F0"/>
<evidence type="ECO:0000256" key="7">
    <source>
        <dbReference type="ARBA" id="ARBA00023136"/>
    </source>
</evidence>
<dbReference type="InterPro" id="IPR003010">
    <property type="entry name" value="C-N_Hydrolase"/>
</dbReference>
<dbReference type="InterPro" id="IPR045378">
    <property type="entry name" value="LNT_N"/>
</dbReference>
<comment type="similarity">
    <text evidence="2 9">Belongs to the CN hydrolase family. Apolipoprotein N-acyltransferase subfamily.</text>
</comment>
<evidence type="ECO:0000313" key="12">
    <source>
        <dbReference type="Proteomes" id="UP000552700"/>
    </source>
</evidence>
<name>A0A841J2F0_9SPHN</name>
<feature type="transmembrane region" description="Helical" evidence="9">
    <location>
        <begin position="129"/>
        <end position="150"/>
    </location>
</feature>
<dbReference type="Gene3D" id="3.60.110.10">
    <property type="entry name" value="Carbon-nitrogen hydrolase"/>
    <property type="match status" value="1"/>
</dbReference>
<dbReference type="UniPathway" id="UPA00666"/>
<evidence type="ECO:0000313" key="11">
    <source>
        <dbReference type="EMBL" id="MBB6125133.1"/>
    </source>
</evidence>
<dbReference type="HAMAP" id="MF_01148">
    <property type="entry name" value="Lnt"/>
    <property type="match status" value="1"/>
</dbReference>
<keyword evidence="8 9" id="KW-0012">Acyltransferase</keyword>
<dbReference type="GO" id="GO:0016410">
    <property type="term" value="F:N-acyltransferase activity"/>
    <property type="evidence" value="ECO:0007669"/>
    <property type="project" value="UniProtKB-UniRule"/>
</dbReference>
<dbReference type="EC" id="2.3.1.269" evidence="9"/>
<evidence type="ECO:0000256" key="8">
    <source>
        <dbReference type="ARBA" id="ARBA00023315"/>
    </source>
</evidence>
<evidence type="ECO:0000256" key="9">
    <source>
        <dbReference type="HAMAP-Rule" id="MF_01148"/>
    </source>
</evidence>
<comment type="catalytic activity">
    <reaction evidence="9">
        <text>N-terminal S-1,2-diacyl-sn-glyceryl-L-cysteinyl-[lipoprotein] + a glycerophospholipid = N-acyl-S-1,2-diacyl-sn-glyceryl-L-cysteinyl-[lipoprotein] + a 2-acyl-sn-glycero-3-phospholipid + H(+)</text>
        <dbReference type="Rhea" id="RHEA:48228"/>
        <dbReference type="Rhea" id="RHEA-COMP:14681"/>
        <dbReference type="Rhea" id="RHEA-COMP:14684"/>
        <dbReference type="ChEBI" id="CHEBI:15378"/>
        <dbReference type="ChEBI" id="CHEBI:136912"/>
        <dbReference type="ChEBI" id="CHEBI:140656"/>
        <dbReference type="ChEBI" id="CHEBI:140657"/>
        <dbReference type="ChEBI" id="CHEBI:140660"/>
        <dbReference type="EC" id="2.3.1.269"/>
    </reaction>
</comment>
<comment type="caution">
    <text evidence="11">The sequence shown here is derived from an EMBL/GenBank/DDBJ whole genome shotgun (WGS) entry which is preliminary data.</text>
</comment>
<keyword evidence="7 9" id="KW-0472">Membrane</keyword>
<dbReference type="InterPro" id="IPR004563">
    <property type="entry name" value="Apolipo_AcylTrfase"/>
</dbReference>
<reference evidence="11 12" key="1">
    <citation type="submission" date="2020-08" db="EMBL/GenBank/DDBJ databases">
        <title>Genomic Encyclopedia of Type Strains, Phase IV (KMG-IV): sequencing the most valuable type-strain genomes for metagenomic binning, comparative biology and taxonomic classification.</title>
        <authorList>
            <person name="Goeker M."/>
        </authorList>
    </citation>
    <scope>NUCLEOTIDE SEQUENCE [LARGE SCALE GENOMIC DNA]</scope>
    <source>
        <strain evidence="11 12">DSM 102255</strain>
    </source>
</reference>
<dbReference type="EMBL" id="JACIJP010000005">
    <property type="protein sequence ID" value="MBB6125133.1"/>
    <property type="molecule type" value="Genomic_DNA"/>
</dbReference>
<dbReference type="RefSeq" id="WP_184081427.1">
    <property type="nucleotide sequence ID" value="NZ_JACIJP010000005.1"/>
</dbReference>
<dbReference type="PROSITE" id="PS50263">
    <property type="entry name" value="CN_HYDROLASE"/>
    <property type="match status" value="1"/>
</dbReference>
<keyword evidence="4 9" id="KW-0808">Transferase</keyword>
<accession>A0A841J2F0</accession>
<dbReference type="Pfam" id="PF20154">
    <property type="entry name" value="LNT_N"/>
    <property type="match status" value="1"/>
</dbReference>
<evidence type="ECO:0000256" key="3">
    <source>
        <dbReference type="ARBA" id="ARBA00022475"/>
    </source>
</evidence>
<dbReference type="Pfam" id="PF00795">
    <property type="entry name" value="CN_hydrolase"/>
    <property type="match status" value="1"/>
</dbReference>
<dbReference type="Proteomes" id="UP000552700">
    <property type="component" value="Unassembled WGS sequence"/>
</dbReference>
<dbReference type="CDD" id="cd07571">
    <property type="entry name" value="ALP_N-acyl_transferase"/>
    <property type="match status" value="1"/>
</dbReference>
<dbReference type="SUPFAM" id="SSF56317">
    <property type="entry name" value="Carbon-nitrogen hydrolase"/>
    <property type="match status" value="1"/>
</dbReference>
<dbReference type="GO" id="GO:0042158">
    <property type="term" value="P:lipoprotein biosynthetic process"/>
    <property type="evidence" value="ECO:0007669"/>
    <property type="project" value="UniProtKB-UniRule"/>
</dbReference>
<feature type="domain" description="CN hydrolase" evidence="10">
    <location>
        <begin position="228"/>
        <end position="484"/>
    </location>
</feature>
<keyword evidence="11" id="KW-0449">Lipoprotein</keyword>
<dbReference type="InterPro" id="IPR036526">
    <property type="entry name" value="C-N_Hydrolase_sf"/>
</dbReference>
<evidence type="ECO:0000256" key="5">
    <source>
        <dbReference type="ARBA" id="ARBA00022692"/>
    </source>
</evidence>
<evidence type="ECO:0000256" key="2">
    <source>
        <dbReference type="ARBA" id="ARBA00010065"/>
    </source>
</evidence>
<feature type="transmembrane region" description="Helical" evidence="9">
    <location>
        <begin position="59"/>
        <end position="78"/>
    </location>
</feature>
<keyword evidence="3 9" id="KW-1003">Cell membrane</keyword>
<feature type="transmembrane region" description="Helical" evidence="9">
    <location>
        <begin position="165"/>
        <end position="186"/>
    </location>
</feature>
<dbReference type="PANTHER" id="PTHR38686">
    <property type="entry name" value="APOLIPOPROTEIN N-ACYLTRANSFERASE"/>
    <property type="match status" value="1"/>
</dbReference>
<feature type="transmembrane region" description="Helical" evidence="9">
    <location>
        <begin position="90"/>
        <end position="117"/>
    </location>
</feature>
<keyword evidence="12" id="KW-1185">Reference proteome</keyword>
<evidence type="ECO:0000256" key="4">
    <source>
        <dbReference type="ARBA" id="ARBA00022679"/>
    </source>
</evidence>
<comment type="subcellular location">
    <subcellularLocation>
        <location evidence="1 9">Cell membrane</location>
        <topology evidence="1 9">Multi-pass membrane protein</topology>
    </subcellularLocation>
</comment>
<gene>
    <name evidence="9" type="primary">lnt</name>
    <name evidence="11" type="ORF">FHS92_002890</name>
</gene>
<organism evidence="11 12">
    <name type="scientific">Sphingobium subterraneum</name>
    <dbReference type="NCBI Taxonomy" id="627688"/>
    <lineage>
        <taxon>Bacteria</taxon>
        <taxon>Pseudomonadati</taxon>
        <taxon>Pseudomonadota</taxon>
        <taxon>Alphaproteobacteria</taxon>
        <taxon>Sphingomonadales</taxon>
        <taxon>Sphingomonadaceae</taxon>
        <taxon>Sphingobium</taxon>
    </lineage>
</organism>
<evidence type="ECO:0000259" key="10">
    <source>
        <dbReference type="PROSITE" id="PS50263"/>
    </source>
</evidence>
<proteinExistence type="inferred from homology"/>
<dbReference type="PANTHER" id="PTHR38686:SF1">
    <property type="entry name" value="APOLIPOPROTEIN N-ACYLTRANSFERASE"/>
    <property type="match status" value="1"/>
</dbReference>
<dbReference type="NCBIfam" id="TIGR00546">
    <property type="entry name" value="lnt"/>
    <property type="match status" value="1"/>
</dbReference>
<keyword evidence="5 9" id="KW-0812">Transmembrane</keyword>
<dbReference type="GO" id="GO:0005886">
    <property type="term" value="C:plasma membrane"/>
    <property type="evidence" value="ECO:0007669"/>
    <property type="project" value="UniProtKB-SubCell"/>
</dbReference>
<sequence>MGGLATHPRLLALLVGALAATGFAPLHWWPLTLASFALLLWLLEQPAPNPKSHPLRHAFTLGWLFGVGHFTVGNNWIAHAFTFQDAMPHWLGIFAVLALSLYLAVYPGLAALGLVWARSRWPALPAVPLFAALWLLTEMGRATIFTGFAWNPLGVIWLDTGIEHAATLIGTYGLGALAVLAAGSLLALARRHWLAAGSALFPVLLAAALGQWTSPAPRAATGTAITVVQPNIGQDEKYEEQAEERHFAKLGGLTGTPSTRPRLIFWPEAAIPAWLDMEPEWRHRVAGLLGPHDLLMTGGAKVYFKEKRKGFYADRTLIGANNSAWVLTPDARLIARYDKAHLVPYGEYLPMRALLQPLGLSRLVPGDADFWPGPGPRSLLLPGVAGRPSLKMGVQICYEIIFSGEVVHRANRPDFLYNPSNDAWFGDWGPPQHLAQARLRAVEEAMPIIRSTPTGISAVIDARGRLLAGIPLHRPGAINGALPPAAPPTLFAQLGNLLPLLLALSLVGFAIVSARRSR</sequence>
<comment type="function">
    <text evidence="9">Catalyzes the phospholipid dependent N-acylation of the N-terminal cysteine of apolipoprotein, the last step in lipoprotein maturation.</text>
</comment>
<feature type="transmembrane region" description="Helical" evidence="9">
    <location>
        <begin position="29"/>
        <end position="47"/>
    </location>
</feature>
<keyword evidence="6 9" id="KW-1133">Transmembrane helix</keyword>